<sequence length="339" mass="37972">MKRFGYRKSRTGCLRCKQRRVKSDTDSSCISCVQLMHHYTANAHRTLLTPCLHACAALQHAVPQEAFIYPALLHQLLAFSALHLAYIHPNTRQQYLIQASQHQTTAIAGTRVLLAEPAASDSCHALYASSIFVMISGFGIYPSWEKENATFEPIGSLVDIFVLVGGMSVILESSDTQLRQGPLRGLFRDCACPLPQVKDQVHELVAKLATLIPLFEETSELDREERQTLVEVTALLIEILEATKTSKRTLATPELRAIIAWPARLSTAYLALMRRHHPLALVVLSFFCVLLNAREDNYWFLDGWAAILLKSIARIVVISPWKEMIRWPIDTVGGVDLEA</sequence>
<name>A0A9P9IH40_9HYPO</name>
<dbReference type="PANTHER" id="PTHR47784">
    <property type="entry name" value="STEROL UPTAKE CONTROL PROTEIN 2"/>
    <property type="match status" value="1"/>
</dbReference>
<dbReference type="GO" id="GO:0001228">
    <property type="term" value="F:DNA-binding transcription activator activity, RNA polymerase II-specific"/>
    <property type="evidence" value="ECO:0007669"/>
    <property type="project" value="TreeGrafter"/>
</dbReference>
<comment type="caution">
    <text evidence="1">The sequence shown here is derived from an EMBL/GenBank/DDBJ whole genome shotgun (WGS) entry which is preliminary data.</text>
</comment>
<dbReference type="AlphaFoldDB" id="A0A9P9IH40"/>
<evidence type="ECO:0000313" key="2">
    <source>
        <dbReference type="Proteomes" id="UP000717696"/>
    </source>
</evidence>
<gene>
    <name evidence="1" type="ORF">B0J13DRAFT_589527</name>
</gene>
<organism evidence="1 2">
    <name type="scientific">Dactylonectria estremocensis</name>
    <dbReference type="NCBI Taxonomy" id="1079267"/>
    <lineage>
        <taxon>Eukaryota</taxon>
        <taxon>Fungi</taxon>
        <taxon>Dikarya</taxon>
        <taxon>Ascomycota</taxon>
        <taxon>Pezizomycotina</taxon>
        <taxon>Sordariomycetes</taxon>
        <taxon>Hypocreomycetidae</taxon>
        <taxon>Hypocreales</taxon>
        <taxon>Nectriaceae</taxon>
        <taxon>Dactylonectria</taxon>
    </lineage>
</organism>
<proteinExistence type="predicted"/>
<keyword evidence="2" id="KW-1185">Reference proteome</keyword>
<evidence type="ECO:0008006" key="3">
    <source>
        <dbReference type="Google" id="ProtNLM"/>
    </source>
</evidence>
<evidence type="ECO:0000313" key="1">
    <source>
        <dbReference type="EMBL" id="KAH7121773.1"/>
    </source>
</evidence>
<reference evidence="1" key="1">
    <citation type="journal article" date="2021" name="Nat. Commun.">
        <title>Genetic determinants of endophytism in the Arabidopsis root mycobiome.</title>
        <authorList>
            <person name="Mesny F."/>
            <person name="Miyauchi S."/>
            <person name="Thiergart T."/>
            <person name="Pickel B."/>
            <person name="Atanasova L."/>
            <person name="Karlsson M."/>
            <person name="Huettel B."/>
            <person name="Barry K.W."/>
            <person name="Haridas S."/>
            <person name="Chen C."/>
            <person name="Bauer D."/>
            <person name="Andreopoulos W."/>
            <person name="Pangilinan J."/>
            <person name="LaButti K."/>
            <person name="Riley R."/>
            <person name="Lipzen A."/>
            <person name="Clum A."/>
            <person name="Drula E."/>
            <person name="Henrissat B."/>
            <person name="Kohler A."/>
            <person name="Grigoriev I.V."/>
            <person name="Martin F.M."/>
            <person name="Hacquard S."/>
        </authorList>
    </citation>
    <scope>NUCLEOTIDE SEQUENCE</scope>
    <source>
        <strain evidence="1">MPI-CAGE-AT-0021</strain>
    </source>
</reference>
<protein>
    <recommendedName>
        <fullName evidence="3">Zn(2)-C6 fungal-type domain-containing protein</fullName>
    </recommendedName>
</protein>
<dbReference type="PANTHER" id="PTHR47784:SF5">
    <property type="entry name" value="STEROL UPTAKE CONTROL PROTEIN 2"/>
    <property type="match status" value="1"/>
</dbReference>
<accession>A0A9P9IH40</accession>
<dbReference type="InterPro" id="IPR053157">
    <property type="entry name" value="Sterol_Uptake_Regulator"/>
</dbReference>
<dbReference type="OrthoDB" id="3546279at2759"/>
<dbReference type="Proteomes" id="UP000717696">
    <property type="component" value="Unassembled WGS sequence"/>
</dbReference>
<dbReference type="EMBL" id="JAGMUU010000027">
    <property type="protein sequence ID" value="KAH7121773.1"/>
    <property type="molecule type" value="Genomic_DNA"/>
</dbReference>